<sequence length="175" mass="20949">MHYEGVKFNLREARDDDAHELFQIMCDERVTKYYGMGRFEDHDEALKEIHRFKESETSFDGFRWVISDKNDCYIGDVGCYNYDLDFNCIEVSFKLKYEYWNQGILSEALQYAIDYAFNFKYYNRLQVKVCPENQGCIRLLDKTGFKYEGTLRQAEYEAGRYIDICIYSLLQTDIM</sequence>
<dbReference type="EMBL" id="CP034234">
    <property type="protein sequence ID" value="AZK43808.1"/>
    <property type="molecule type" value="Genomic_DNA"/>
</dbReference>
<keyword evidence="3" id="KW-1185">Reference proteome</keyword>
<name>A0A3S8RLI6_9FIRM</name>
<dbReference type="PANTHER" id="PTHR43792:SF9">
    <property type="entry name" value="RIBOSOMAL-PROTEIN-ALANINE ACETYLTRANSFERASE"/>
    <property type="match status" value="1"/>
</dbReference>
<dbReference type="PANTHER" id="PTHR43792">
    <property type="entry name" value="GNAT FAMILY, PUTATIVE (AFU_ORTHOLOGUE AFUA_3G00765)-RELATED-RELATED"/>
    <property type="match status" value="1"/>
</dbReference>
<protein>
    <submittedName>
        <fullName evidence="2">N-acetyltransferase</fullName>
    </submittedName>
</protein>
<organism evidence="2 3">
    <name type="scientific">Erysipelothrix piscisicarius</name>
    <dbReference type="NCBI Taxonomy" id="2485784"/>
    <lineage>
        <taxon>Bacteria</taxon>
        <taxon>Bacillati</taxon>
        <taxon>Bacillota</taxon>
        <taxon>Erysipelotrichia</taxon>
        <taxon>Erysipelotrichales</taxon>
        <taxon>Erysipelotrichaceae</taxon>
        <taxon>Erysipelothrix</taxon>
    </lineage>
</organism>
<feature type="domain" description="N-acetyltransferase" evidence="1">
    <location>
        <begin position="8"/>
        <end position="163"/>
    </location>
</feature>
<dbReference type="RefSeq" id="WP_125164901.1">
    <property type="nucleotide sequence ID" value="NZ_CP034234.1"/>
</dbReference>
<dbReference type="Gene3D" id="3.40.630.30">
    <property type="match status" value="1"/>
</dbReference>
<dbReference type="GO" id="GO:0008999">
    <property type="term" value="F:protein-N-terminal-alanine acetyltransferase activity"/>
    <property type="evidence" value="ECO:0007669"/>
    <property type="project" value="TreeGrafter"/>
</dbReference>
<proteinExistence type="predicted"/>
<accession>A0A3S8RLI6</accession>
<reference evidence="2 3" key="1">
    <citation type="journal article" date="2020" name="Int. J. Syst. Evol. Microbiol.">
        <title>Description of Erysipelothrix piscisicarius sp. nov., an emergent fish pathogen, and assessment of virulence using a tiger barb (Puntigrus tetrazona) infection model.</title>
        <authorList>
            <person name="Pomaranski E.K."/>
            <person name="Griffin M.J."/>
            <person name="Camus A.C."/>
            <person name="Armwood A.R."/>
            <person name="Shelley J."/>
            <person name="Waldbieser G.C."/>
            <person name="LaFrentz B.R."/>
            <person name="Garcia J.C."/>
            <person name="Yanong R."/>
            <person name="Soto E."/>
        </authorList>
    </citation>
    <scope>NUCLEOTIDE SEQUENCE [LARGE SCALE GENOMIC DNA]</scope>
    <source>
        <strain evidence="2 3">15TAL0474</strain>
    </source>
</reference>
<dbReference type="Pfam" id="PF13302">
    <property type="entry name" value="Acetyltransf_3"/>
    <property type="match status" value="1"/>
</dbReference>
<evidence type="ECO:0000313" key="2">
    <source>
        <dbReference type="EMBL" id="AZK43808.1"/>
    </source>
</evidence>
<dbReference type="AlphaFoldDB" id="A0A3S8RLI6"/>
<dbReference type="InterPro" id="IPR051531">
    <property type="entry name" value="N-acetyltransferase"/>
</dbReference>
<dbReference type="InterPro" id="IPR000182">
    <property type="entry name" value="GNAT_dom"/>
</dbReference>
<dbReference type="PROSITE" id="PS51186">
    <property type="entry name" value="GNAT"/>
    <property type="match status" value="1"/>
</dbReference>
<dbReference type="KEGG" id="eri:EEI45_02495"/>
<keyword evidence="2" id="KW-0808">Transferase</keyword>
<dbReference type="Proteomes" id="UP000278804">
    <property type="component" value="Chromosome"/>
</dbReference>
<dbReference type="InterPro" id="IPR016181">
    <property type="entry name" value="Acyl_CoA_acyltransferase"/>
</dbReference>
<dbReference type="GO" id="GO:0005737">
    <property type="term" value="C:cytoplasm"/>
    <property type="evidence" value="ECO:0007669"/>
    <property type="project" value="TreeGrafter"/>
</dbReference>
<evidence type="ECO:0000313" key="3">
    <source>
        <dbReference type="Proteomes" id="UP000278804"/>
    </source>
</evidence>
<dbReference type="SUPFAM" id="SSF55729">
    <property type="entry name" value="Acyl-CoA N-acyltransferases (Nat)"/>
    <property type="match status" value="1"/>
</dbReference>
<gene>
    <name evidence="2" type="ORF">EEI45_02495</name>
</gene>
<evidence type="ECO:0000259" key="1">
    <source>
        <dbReference type="PROSITE" id="PS51186"/>
    </source>
</evidence>